<dbReference type="PANTHER" id="PTHR45947:SF3">
    <property type="entry name" value="SULFOQUINOVOSYL TRANSFERASE SQD2"/>
    <property type="match status" value="1"/>
</dbReference>
<name>X1BZI6_9ZZZZ</name>
<dbReference type="Pfam" id="PF00534">
    <property type="entry name" value="Glycos_transf_1"/>
    <property type="match status" value="1"/>
</dbReference>
<proteinExistence type="predicted"/>
<evidence type="ECO:0000259" key="1">
    <source>
        <dbReference type="Pfam" id="PF00534"/>
    </source>
</evidence>
<reference evidence="2" key="1">
    <citation type="journal article" date="2014" name="Front. Microbiol.">
        <title>High frequency of phylogenetically diverse reductive dehalogenase-homologous genes in deep subseafloor sedimentary metagenomes.</title>
        <authorList>
            <person name="Kawai M."/>
            <person name="Futagami T."/>
            <person name="Toyoda A."/>
            <person name="Takaki Y."/>
            <person name="Nishi S."/>
            <person name="Hori S."/>
            <person name="Arai W."/>
            <person name="Tsubouchi T."/>
            <person name="Morono Y."/>
            <person name="Uchiyama I."/>
            <person name="Ito T."/>
            <person name="Fujiyama A."/>
            <person name="Inagaki F."/>
            <person name="Takami H."/>
        </authorList>
    </citation>
    <scope>NUCLEOTIDE SEQUENCE</scope>
    <source>
        <strain evidence="2">Expedition CK06-06</strain>
    </source>
</reference>
<dbReference type="AlphaFoldDB" id="X1BZI6"/>
<feature type="domain" description="Glycosyl transferase family 1" evidence="1">
    <location>
        <begin position="1"/>
        <end position="58"/>
    </location>
</feature>
<evidence type="ECO:0000313" key="2">
    <source>
        <dbReference type="EMBL" id="GAG77546.1"/>
    </source>
</evidence>
<dbReference type="PANTHER" id="PTHR45947">
    <property type="entry name" value="SULFOQUINOVOSYL TRANSFERASE SQD2"/>
    <property type="match status" value="1"/>
</dbReference>
<dbReference type="EMBL" id="BART01014826">
    <property type="protein sequence ID" value="GAG77546.1"/>
    <property type="molecule type" value="Genomic_DNA"/>
</dbReference>
<dbReference type="GO" id="GO:0016757">
    <property type="term" value="F:glycosyltransferase activity"/>
    <property type="evidence" value="ECO:0007669"/>
    <property type="project" value="InterPro"/>
</dbReference>
<gene>
    <name evidence="2" type="ORF">S01H4_29232</name>
</gene>
<feature type="non-terminal residue" evidence="2">
    <location>
        <position position="1"/>
    </location>
</feature>
<comment type="caution">
    <text evidence="2">The sequence shown here is derived from an EMBL/GenBank/DDBJ whole genome shotgun (WGS) entry which is preliminary data.</text>
</comment>
<protein>
    <recommendedName>
        <fullName evidence="1">Glycosyl transferase family 1 domain-containing protein</fullName>
    </recommendedName>
</protein>
<dbReference type="InterPro" id="IPR001296">
    <property type="entry name" value="Glyco_trans_1"/>
</dbReference>
<dbReference type="InterPro" id="IPR050194">
    <property type="entry name" value="Glycosyltransferase_grp1"/>
</dbReference>
<organism evidence="2">
    <name type="scientific">marine sediment metagenome</name>
    <dbReference type="NCBI Taxonomy" id="412755"/>
    <lineage>
        <taxon>unclassified sequences</taxon>
        <taxon>metagenomes</taxon>
        <taxon>ecological metagenomes</taxon>
    </lineage>
</organism>
<dbReference type="Gene3D" id="3.40.50.2000">
    <property type="entry name" value="Glycogen Phosphorylase B"/>
    <property type="match status" value="2"/>
</dbReference>
<accession>X1BZI6</accession>
<sequence length="79" mass="8921">SCGTPVVAFNSTGITDIVEHKKNGYLAEPFKAADLANGINWILESKSRYNKMSKNTRKKVIEKYRIEVVARKLKDLLPI</sequence>
<dbReference type="SUPFAM" id="SSF53756">
    <property type="entry name" value="UDP-Glycosyltransferase/glycogen phosphorylase"/>
    <property type="match status" value="1"/>
</dbReference>